<keyword evidence="2" id="KW-1185">Reference proteome</keyword>
<dbReference type="Proteomes" id="UP000595814">
    <property type="component" value="Chromosome"/>
</dbReference>
<gene>
    <name evidence="1" type="ORF">JFY71_00860</name>
</gene>
<accession>A0AC61MXD8</accession>
<evidence type="ECO:0000313" key="2">
    <source>
        <dbReference type="Proteomes" id="UP000595814"/>
    </source>
</evidence>
<reference evidence="1 2" key="1">
    <citation type="journal article" date="2022" name="Int. J. Syst. Evol. Microbiol.">
        <title>Miniphocaeibacter halophilus sp. nov., an ammonium-tolerant acetate-producing bacterium isolated from a biogas system.</title>
        <authorList>
            <person name="Schnurer A."/>
            <person name="Singh A."/>
            <person name="Bi S."/>
            <person name="Qiao W."/>
            <person name="Westerholm M."/>
        </authorList>
    </citation>
    <scope>NUCLEOTIDE SEQUENCE [LARGE SCALE GENOMIC DNA]</scope>
    <source>
        <strain evidence="1 2">AMB_01</strain>
    </source>
</reference>
<evidence type="ECO:0000313" key="1">
    <source>
        <dbReference type="EMBL" id="QQK08118.1"/>
    </source>
</evidence>
<sequence>MKVHIVTGGGSGIGFECAKKLPEGVVVITGRNEVKLQKAVKELSNLNVNAKYFIGDVSKRDSVKDLLEYAKSLGEIGSVVNSAGVSGDGADVRKTLEIDLMGPEILIDELYNYLSKDSVLILISSMMGSVIPDNPEYNELLQEPSKDNNLDKLEKLMEGNSSNAYNFSKKGVRLLVKKNAEKYGEKGARILSVSPGIILTPMAEEAAREHPEQMDFLKSVTPMGRTGKAEDIANMVEFLASDKASFITGTDFTVDGGLTLNLHKLAAIK</sequence>
<proteinExistence type="predicted"/>
<organism evidence="1 2">
    <name type="scientific">Miniphocaeibacter halophilus</name>
    <dbReference type="NCBI Taxonomy" id="2931922"/>
    <lineage>
        <taxon>Bacteria</taxon>
        <taxon>Bacillati</taxon>
        <taxon>Bacillota</taxon>
        <taxon>Tissierellia</taxon>
        <taxon>Tissierellales</taxon>
        <taxon>Peptoniphilaceae</taxon>
        <taxon>Miniphocaeibacter</taxon>
    </lineage>
</organism>
<protein>
    <submittedName>
        <fullName evidence="1">SDR family oxidoreductase</fullName>
    </submittedName>
</protein>
<dbReference type="EMBL" id="CP066744">
    <property type="protein sequence ID" value="QQK08118.1"/>
    <property type="molecule type" value="Genomic_DNA"/>
</dbReference>
<name>A0AC61MXD8_9FIRM</name>